<accession>A0A1C6VCP1</accession>
<dbReference type="EMBL" id="FMIB01000002">
    <property type="protein sequence ID" value="SCL64082.1"/>
    <property type="molecule type" value="Genomic_DNA"/>
</dbReference>
<sequence>MAASSVPLTTVLPVTDDRRALPPALSEAHEVGFDYRDGAGVDFEPYPDFLDAGETAEWWRAWTGNAELDGSEFRVFGQDGTGGLAAFWLVRDGEPIERQPVVFLGSEGEMGVVAQNLWAYLWLLADGFGPWEATAYPDHEHEPRMDGRLTEIAERWAPSQRRSASEVIAAAREEFPGFEELIDSMCR</sequence>
<reference evidence="2" key="1">
    <citation type="submission" date="2016-06" db="EMBL/GenBank/DDBJ databases">
        <authorList>
            <person name="Varghese N."/>
            <person name="Submissions Spin"/>
        </authorList>
    </citation>
    <scope>NUCLEOTIDE SEQUENCE [LARGE SCALE GENOMIC DNA]</scope>
    <source>
        <strain evidence="2">DSM 44151</strain>
    </source>
</reference>
<keyword evidence="2" id="KW-1185">Reference proteome</keyword>
<proteinExistence type="predicted"/>
<dbReference type="Proteomes" id="UP000198605">
    <property type="component" value="Unassembled WGS sequence"/>
</dbReference>
<protein>
    <recommendedName>
        <fullName evidence="3">SMI1/KNR4 family protein</fullName>
    </recommendedName>
</protein>
<evidence type="ECO:0008006" key="3">
    <source>
        <dbReference type="Google" id="ProtNLM"/>
    </source>
</evidence>
<evidence type="ECO:0000313" key="1">
    <source>
        <dbReference type="EMBL" id="SCL64082.1"/>
    </source>
</evidence>
<evidence type="ECO:0000313" key="2">
    <source>
        <dbReference type="Proteomes" id="UP000198605"/>
    </source>
</evidence>
<dbReference type="STRING" id="47854.GA0070603_3721"/>
<name>A0A1C6VCP1_9ACTN</name>
<organism evidence="1 2">
    <name type="scientific">Micromonospora chersina</name>
    <dbReference type="NCBI Taxonomy" id="47854"/>
    <lineage>
        <taxon>Bacteria</taxon>
        <taxon>Bacillati</taxon>
        <taxon>Actinomycetota</taxon>
        <taxon>Actinomycetes</taxon>
        <taxon>Micromonosporales</taxon>
        <taxon>Micromonosporaceae</taxon>
        <taxon>Micromonospora</taxon>
    </lineage>
</organism>
<dbReference type="AlphaFoldDB" id="A0A1C6VCP1"/>
<gene>
    <name evidence="1" type="ORF">GA0070603_3721</name>
</gene>